<evidence type="ECO:0000313" key="2">
    <source>
        <dbReference type="EMBL" id="MBN8661499.1"/>
    </source>
</evidence>
<reference evidence="2" key="1">
    <citation type="submission" date="2021-02" db="EMBL/GenBank/DDBJ databases">
        <title>Genome-Resolved Metagenomics of a Microbial Community Performing Photosynthetic Biological Nutrient Removal.</title>
        <authorList>
            <person name="Mcdaniel E.A."/>
        </authorList>
    </citation>
    <scope>NUCLEOTIDE SEQUENCE</scope>
    <source>
        <strain evidence="2">UWPOB_OBS1</strain>
    </source>
</reference>
<protein>
    <submittedName>
        <fullName evidence="2">Uncharacterized protein</fullName>
    </submittedName>
</protein>
<evidence type="ECO:0000313" key="3">
    <source>
        <dbReference type="Proteomes" id="UP000664277"/>
    </source>
</evidence>
<dbReference type="AlphaFoldDB" id="A0A8J7P878"/>
<dbReference type="Proteomes" id="UP000664277">
    <property type="component" value="Unassembled WGS sequence"/>
</dbReference>
<sequence>MQESSKTESAKVRPESENDDVQLQSSAAEGRGVDEYDSSYREVELGTRVDGPIRTTFHVYKSEERIGYFLEKVFDPEGRLIRIAKRTAEGRSETKFDPLTGDIEKIFETYTMPDGNLLTKEKRYLEDDNSLESVIVVDPLGNLVRTVLREMTSLKNVFTGQTEYNKDGQAVLTVNHWFDKRTGKLSVREQIRWMTTGERGVTEHFTFTQDGSLVKYQKLLLHPPTESYMEEIHLYDPRSQALLRKEVRTYGRGDEEAQVEVTIYDTRGNQLEQKNSVERRL</sequence>
<organism evidence="2 3">
    <name type="scientific">Candidatus Obscuribacter phosphatis</name>
    <dbReference type="NCBI Taxonomy" id="1906157"/>
    <lineage>
        <taxon>Bacteria</taxon>
        <taxon>Bacillati</taxon>
        <taxon>Candidatus Melainabacteria</taxon>
        <taxon>Candidatus Obscuribacterales</taxon>
        <taxon>Candidatus Obscuribacteraceae</taxon>
        <taxon>Candidatus Obscuribacter</taxon>
    </lineage>
</organism>
<evidence type="ECO:0000256" key="1">
    <source>
        <dbReference type="SAM" id="MobiDB-lite"/>
    </source>
</evidence>
<proteinExistence type="predicted"/>
<name>A0A8J7P878_9BACT</name>
<dbReference type="EMBL" id="JAFLCK010000021">
    <property type="protein sequence ID" value="MBN8661499.1"/>
    <property type="molecule type" value="Genomic_DNA"/>
</dbReference>
<comment type="caution">
    <text evidence="2">The sequence shown here is derived from an EMBL/GenBank/DDBJ whole genome shotgun (WGS) entry which is preliminary data.</text>
</comment>
<feature type="compositionally biased region" description="Basic and acidic residues" evidence="1">
    <location>
        <begin position="1"/>
        <end position="16"/>
    </location>
</feature>
<gene>
    <name evidence="2" type="ORF">J0M35_14125</name>
</gene>
<accession>A0A8J7P878</accession>
<feature type="region of interest" description="Disordered" evidence="1">
    <location>
        <begin position="1"/>
        <end position="35"/>
    </location>
</feature>